<evidence type="ECO:0000313" key="3">
    <source>
        <dbReference type="Proteomes" id="UP000186997"/>
    </source>
</evidence>
<evidence type="ECO:0000313" key="2">
    <source>
        <dbReference type="EMBL" id="SIT85932.1"/>
    </source>
</evidence>
<dbReference type="EMBL" id="FTPR01000001">
    <property type="protein sequence ID" value="SIT85932.1"/>
    <property type="molecule type" value="Genomic_DNA"/>
</dbReference>
<gene>
    <name evidence="2" type="ORF">SAMN05421665_2182</name>
</gene>
<keyword evidence="3" id="KW-1185">Reference proteome</keyword>
<reference evidence="3" key="1">
    <citation type="submission" date="2017-01" db="EMBL/GenBank/DDBJ databases">
        <authorList>
            <person name="Varghese N."/>
            <person name="Submissions S."/>
        </authorList>
    </citation>
    <scope>NUCLEOTIDE SEQUENCE [LARGE SCALE GENOMIC DNA]</scope>
    <source>
        <strain evidence="3">DSM 29591</strain>
    </source>
</reference>
<dbReference type="Proteomes" id="UP000186997">
    <property type="component" value="Unassembled WGS sequence"/>
</dbReference>
<name>A0A1R3X693_9RHOB</name>
<feature type="region of interest" description="Disordered" evidence="1">
    <location>
        <begin position="36"/>
        <end position="57"/>
    </location>
</feature>
<organism evidence="2 3">
    <name type="scientific">Yoonia rosea</name>
    <dbReference type="NCBI Taxonomy" id="287098"/>
    <lineage>
        <taxon>Bacteria</taxon>
        <taxon>Pseudomonadati</taxon>
        <taxon>Pseudomonadota</taxon>
        <taxon>Alphaproteobacteria</taxon>
        <taxon>Rhodobacterales</taxon>
        <taxon>Paracoccaceae</taxon>
        <taxon>Yoonia</taxon>
    </lineage>
</organism>
<evidence type="ECO:0000256" key="1">
    <source>
        <dbReference type="SAM" id="MobiDB-lite"/>
    </source>
</evidence>
<sequence>MAASSPSLLTEVQFGHRPTWRALRCQRHWLVQKKQGEIPLKASQNRPPGGRSGDGRTAPAVCAVGVLLGKTEKAIMSRTAAIPNSPTYCST</sequence>
<accession>A0A1R3X693</accession>
<protein>
    <submittedName>
        <fullName evidence="2">Uncharacterized protein</fullName>
    </submittedName>
</protein>
<dbReference type="AlphaFoldDB" id="A0A1R3X693"/>
<proteinExistence type="predicted"/>